<dbReference type="AlphaFoldDB" id="A0AAD5S318"/>
<dbReference type="InterPro" id="IPR050236">
    <property type="entry name" value="Ser_Thr_kinase_AGC"/>
</dbReference>
<evidence type="ECO:0000256" key="10">
    <source>
        <dbReference type="SAM" id="MobiDB-lite"/>
    </source>
</evidence>
<dbReference type="PROSITE" id="PS00108">
    <property type="entry name" value="PROTEIN_KINASE_ST"/>
    <property type="match status" value="1"/>
</dbReference>
<evidence type="ECO:0000256" key="9">
    <source>
        <dbReference type="ARBA" id="ARBA00048679"/>
    </source>
</evidence>
<dbReference type="Gene3D" id="1.10.510.10">
    <property type="entry name" value="Transferase(Phosphotransferase) domain 1"/>
    <property type="match status" value="1"/>
</dbReference>
<name>A0AAD5S318_9FUNG</name>
<dbReference type="InterPro" id="IPR011009">
    <property type="entry name" value="Kinase-like_dom_sf"/>
</dbReference>
<dbReference type="GO" id="GO:0005524">
    <property type="term" value="F:ATP binding"/>
    <property type="evidence" value="ECO:0007669"/>
    <property type="project" value="UniProtKB-KW"/>
</dbReference>
<dbReference type="Proteomes" id="UP001212841">
    <property type="component" value="Unassembled WGS sequence"/>
</dbReference>
<sequence length="256" mass="28913">MIHRDIKPDNFLFDANGHLKLSDFGLATDFHWSHDSSYYEEQRRTTLNAAGYLPSSPSSLSTTPHTNPTPIIDLRPPTTQSPPLSDPRQSPPDSPPTSTADLLNPQPKEKILQWRDKNRRKLAYSVVGTNNYIAPEVLMGTGYNRSCDWWSLGVIVFEMLYGFPPFCSKNRNQTKIKIVNWRKSLRFPREPCVSVEAQDFISRLICDAGDRLGARDAVRSSPSGDTTKVDATPEGIVARLMRRGDAEEIKAHPWFK</sequence>
<dbReference type="PANTHER" id="PTHR24356:SF400">
    <property type="entry name" value="SERINE_THREONINE-PROTEIN KINASE CBK1"/>
    <property type="match status" value="1"/>
</dbReference>
<keyword evidence="4" id="KW-0808">Transferase</keyword>
<dbReference type="GO" id="GO:0004674">
    <property type="term" value="F:protein serine/threonine kinase activity"/>
    <property type="evidence" value="ECO:0007669"/>
    <property type="project" value="UniProtKB-KW"/>
</dbReference>
<dbReference type="PANTHER" id="PTHR24356">
    <property type="entry name" value="SERINE/THREONINE-PROTEIN KINASE"/>
    <property type="match status" value="1"/>
</dbReference>
<evidence type="ECO:0000313" key="13">
    <source>
        <dbReference type="Proteomes" id="UP001212841"/>
    </source>
</evidence>
<comment type="catalytic activity">
    <reaction evidence="8">
        <text>L-threonyl-[protein] + ATP = O-phospho-L-threonyl-[protein] + ADP + H(+)</text>
        <dbReference type="Rhea" id="RHEA:46608"/>
        <dbReference type="Rhea" id="RHEA-COMP:11060"/>
        <dbReference type="Rhea" id="RHEA-COMP:11605"/>
        <dbReference type="ChEBI" id="CHEBI:15378"/>
        <dbReference type="ChEBI" id="CHEBI:30013"/>
        <dbReference type="ChEBI" id="CHEBI:30616"/>
        <dbReference type="ChEBI" id="CHEBI:61977"/>
        <dbReference type="ChEBI" id="CHEBI:456216"/>
        <dbReference type="EC" id="2.7.11.1"/>
    </reaction>
</comment>
<dbReference type="SMART" id="SM00220">
    <property type="entry name" value="S_TKc"/>
    <property type="match status" value="1"/>
</dbReference>
<dbReference type="InterPro" id="IPR000719">
    <property type="entry name" value="Prot_kinase_dom"/>
</dbReference>
<evidence type="ECO:0000256" key="7">
    <source>
        <dbReference type="ARBA" id="ARBA00022840"/>
    </source>
</evidence>
<evidence type="ECO:0000256" key="3">
    <source>
        <dbReference type="ARBA" id="ARBA00022553"/>
    </source>
</evidence>
<evidence type="ECO:0000259" key="11">
    <source>
        <dbReference type="PROSITE" id="PS50011"/>
    </source>
</evidence>
<feature type="non-terminal residue" evidence="12">
    <location>
        <position position="256"/>
    </location>
</feature>
<evidence type="ECO:0000256" key="2">
    <source>
        <dbReference type="ARBA" id="ARBA00022527"/>
    </source>
</evidence>
<organism evidence="12 13">
    <name type="scientific">Rhizophlyctis rosea</name>
    <dbReference type="NCBI Taxonomy" id="64517"/>
    <lineage>
        <taxon>Eukaryota</taxon>
        <taxon>Fungi</taxon>
        <taxon>Fungi incertae sedis</taxon>
        <taxon>Chytridiomycota</taxon>
        <taxon>Chytridiomycota incertae sedis</taxon>
        <taxon>Chytridiomycetes</taxon>
        <taxon>Rhizophlyctidales</taxon>
        <taxon>Rhizophlyctidaceae</taxon>
        <taxon>Rhizophlyctis</taxon>
    </lineage>
</organism>
<keyword evidence="7" id="KW-0067">ATP-binding</keyword>
<evidence type="ECO:0000256" key="8">
    <source>
        <dbReference type="ARBA" id="ARBA00047899"/>
    </source>
</evidence>
<evidence type="ECO:0000256" key="1">
    <source>
        <dbReference type="ARBA" id="ARBA00012513"/>
    </source>
</evidence>
<protein>
    <recommendedName>
        <fullName evidence="1">non-specific serine/threonine protein kinase</fullName>
        <ecNumber evidence="1">2.7.11.1</ecNumber>
    </recommendedName>
</protein>
<dbReference type="FunFam" id="1.10.510.10:FF:000024">
    <property type="entry name" value="Probable serine/threonine-protein kinase cot-1"/>
    <property type="match status" value="1"/>
</dbReference>
<comment type="caution">
    <text evidence="12">The sequence shown here is derived from an EMBL/GenBank/DDBJ whole genome shotgun (WGS) entry which is preliminary data.</text>
</comment>
<keyword evidence="6" id="KW-0418">Kinase</keyword>
<reference evidence="12" key="1">
    <citation type="submission" date="2020-05" db="EMBL/GenBank/DDBJ databases">
        <title>Phylogenomic resolution of chytrid fungi.</title>
        <authorList>
            <person name="Stajich J.E."/>
            <person name="Amses K."/>
            <person name="Simmons R."/>
            <person name="Seto K."/>
            <person name="Myers J."/>
            <person name="Bonds A."/>
            <person name="Quandt C.A."/>
            <person name="Barry K."/>
            <person name="Liu P."/>
            <person name="Grigoriev I."/>
            <person name="Longcore J.E."/>
            <person name="James T.Y."/>
        </authorList>
    </citation>
    <scope>NUCLEOTIDE SEQUENCE</scope>
    <source>
        <strain evidence="12">JEL0318</strain>
    </source>
</reference>
<feature type="region of interest" description="Disordered" evidence="10">
    <location>
        <begin position="50"/>
        <end position="108"/>
    </location>
</feature>
<keyword evidence="3" id="KW-0597">Phosphoprotein</keyword>
<keyword evidence="13" id="KW-1185">Reference proteome</keyword>
<proteinExistence type="predicted"/>
<gene>
    <name evidence="12" type="ORF">HK097_003934</name>
</gene>
<evidence type="ECO:0000256" key="5">
    <source>
        <dbReference type="ARBA" id="ARBA00022741"/>
    </source>
</evidence>
<dbReference type="GO" id="GO:0007010">
    <property type="term" value="P:cytoskeleton organization"/>
    <property type="evidence" value="ECO:0007669"/>
    <property type="project" value="UniProtKB-ARBA"/>
</dbReference>
<keyword evidence="5" id="KW-0547">Nucleotide-binding</keyword>
<keyword evidence="2" id="KW-0723">Serine/threonine-protein kinase</keyword>
<dbReference type="InterPro" id="IPR008271">
    <property type="entry name" value="Ser/Thr_kinase_AS"/>
</dbReference>
<dbReference type="GO" id="GO:0035556">
    <property type="term" value="P:intracellular signal transduction"/>
    <property type="evidence" value="ECO:0007669"/>
    <property type="project" value="TreeGrafter"/>
</dbReference>
<dbReference type="PROSITE" id="PS50011">
    <property type="entry name" value="PROTEIN_KINASE_DOM"/>
    <property type="match status" value="1"/>
</dbReference>
<accession>A0AAD5S318</accession>
<evidence type="ECO:0000313" key="12">
    <source>
        <dbReference type="EMBL" id="KAJ3036069.1"/>
    </source>
</evidence>
<evidence type="ECO:0000256" key="6">
    <source>
        <dbReference type="ARBA" id="ARBA00022777"/>
    </source>
</evidence>
<feature type="compositionally biased region" description="Low complexity" evidence="10">
    <location>
        <begin position="54"/>
        <end position="70"/>
    </location>
</feature>
<dbReference type="SUPFAM" id="SSF56112">
    <property type="entry name" value="Protein kinase-like (PK-like)"/>
    <property type="match status" value="1"/>
</dbReference>
<comment type="catalytic activity">
    <reaction evidence="9">
        <text>L-seryl-[protein] + ATP = O-phospho-L-seryl-[protein] + ADP + H(+)</text>
        <dbReference type="Rhea" id="RHEA:17989"/>
        <dbReference type="Rhea" id="RHEA-COMP:9863"/>
        <dbReference type="Rhea" id="RHEA-COMP:11604"/>
        <dbReference type="ChEBI" id="CHEBI:15378"/>
        <dbReference type="ChEBI" id="CHEBI:29999"/>
        <dbReference type="ChEBI" id="CHEBI:30616"/>
        <dbReference type="ChEBI" id="CHEBI:83421"/>
        <dbReference type="ChEBI" id="CHEBI:456216"/>
        <dbReference type="EC" id="2.7.11.1"/>
    </reaction>
</comment>
<evidence type="ECO:0000256" key="4">
    <source>
        <dbReference type="ARBA" id="ARBA00022679"/>
    </source>
</evidence>
<dbReference type="Pfam" id="PF00069">
    <property type="entry name" value="Pkinase"/>
    <property type="match status" value="2"/>
</dbReference>
<feature type="domain" description="Protein kinase" evidence="11">
    <location>
        <begin position="1"/>
        <end position="255"/>
    </location>
</feature>
<dbReference type="EMBL" id="JADGJD010001977">
    <property type="protein sequence ID" value="KAJ3036069.1"/>
    <property type="molecule type" value="Genomic_DNA"/>
</dbReference>
<dbReference type="EC" id="2.7.11.1" evidence="1"/>